<accession>A0A2V3W3H8</accession>
<feature type="non-terminal residue" evidence="4">
    <location>
        <position position="1"/>
    </location>
</feature>
<keyword evidence="1" id="KW-0479">Metal-binding</keyword>
<dbReference type="RefSeq" id="WP_425450543.1">
    <property type="nucleotide sequence ID" value="NZ_QJJR01000018.1"/>
</dbReference>
<dbReference type="Proteomes" id="UP000247922">
    <property type="component" value="Unassembled WGS sequence"/>
</dbReference>
<dbReference type="GO" id="GO:0006098">
    <property type="term" value="P:pentose-phosphate shunt"/>
    <property type="evidence" value="ECO:0007669"/>
    <property type="project" value="TreeGrafter"/>
</dbReference>
<dbReference type="EMBL" id="QJJR01000018">
    <property type="protein sequence ID" value="PXW86815.1"/>
    <property type="molecule type" value="Genomic_DNA"/>
</dbReference>
<dbReference type="InterPro" id="IPR055152">
    <property type="entry name" value="Transketolase-like_C_2"/>
</dbReference>
<reference evidence="4 5" key="1">
    <citation type="submission" date="2018-05" db="EMBL/GenBank/DDBJ databases">
        <title>Genomic Encyclopedia of Type Strains, Phase IV (KMG-IV): sequencing the most valuable type-strain genomes for metagenomic binning, comparative biology and taxonomic classification.</title>
        <authorList>
            <person name="Goeker M."/>
        </authorList>
    </citation>
    <scope>NUCLEOTIDE SEQUENCE [LARGE SCALE GENOMIC DNA]</scope>
    <source>
        <strain evidence="4 5">DSM 22440</strain>
    </source>
</reference>
<feature type="domain" description="Transketolase-like C-terminal" evidence="3">
    <location>
        <begin position="1"/>
        <end position="63"/>
    </location>
</feature>
<organism evidence="4 5">
    <name type="scientific">Streptohalobacillus salinus</name>
    <dbReference type="NCBI Taxonomy" id="621096"/>
    <lineage>
        <taxon>Bacteria</taxon>
        <taxon>Bacillati</taxon>
        <taxon>Bacillota</taxon>
        <taxon>Bacilli</taxon>
        <taxon>Bacillales</taxon>
        <taxon>Bacillaceae</taxon>
        <taxon>Streptohalobacillus</taxon>
    </lineage>
</organism>
<dbReference type="AlphaFoldDB" id="A0A2V3W3H8"/>
<protein>
    <recommendedName>
        <fullName evidence="3">Transketolase-like C-terminal domain-containing protein</fullName>
    </recommendedName>
</protein>
<dbReference type="InterPro" id="IPR009014">
    <property type="entry name" value="Transketo_C/PFOR_II"/>
</dbReference>
<evidence type="ECO:0000259" key="3">
    <source>
        <dbReference type="Pfam" id="PF22613"/>
    </source>
</evidence>
<dbReference type="Pfam" id="PF22613">
    <property type="entry name" value="Transketolase_C_1"/>
    <property type="match status" value="1"/>
</dbReference>
<dbReference type="GO" id="GO:0004802">
    <property type="term" value="F:transketolase activity"/>
    <property type="evidence" value="ECO:0007669"/>
    <property type="project" value="TreeGrafter"/>
</dbReference>
<comment type="caution">
    <text evidence="4">The sequence shown here is derived from an EMBL/GenBank/DDBJ whole genome shotgun (WGS) entry which is preliminary data.</text>
</comment>
<proteinExistence type="predicted"/>
<dbReference type="Gene3D" id="3.40.50.920">
    <property type="match status" value="1"/>
</dbReference>
<evidence type="ECO:0000313" key="4">
    <source>
        <dbReference type="EMBL" id="PXW86815.1"/>
    </source>
</evidence>
<dbReference type="SUPFAM" id="SSF52922">
    <property type="entry name" value="TK C-terminal domain-like"/>
    <property type="match status" value="1"/>
</dbReference>
<dbReference type="InterPro" id="IPR033247">
    <property type="entry name" value="Transketolase_fam"/>
</dbReference>
<keyword evidence="2" id="KW-0460">Magnesium</keyword>
<evidence type="ECO:0000313" key="5">
    <source>
        <dbReference type="Proteomes" id="UP000247922"/>
    </source>
</evidence>
<sequence length="77" mass="8529">FEQQDQAYKDSVLPKDVKKRLAIEMGASLGWDRYAGDEGAILAIDRFGASGEGNQIMAEYGFTVENVVKQFEAVLKN</sequence>
<dbReference type="GO" id="GO:0046872">
    <property type="term" value="F:metal ion binding"/>
    <property type="evidence" value="ECO:0007669"/>
    <property type="project" value="UniProtKB-KW"/>
</dbReference>
<evidence type="ECO:0000256" key="1">
    <source>
        <dbReference type="ARBA" id="ARBA00022723"/>
    </source>
</evidence>
<dbReference type="PANTHER" id="PTHR43522:SF2">
    <property type="entry name" value="TRANSKETOLASE 1-RELATED"/>
    <property type="match status" value="1"/>
</dbReference>
<evidence type="ECO:0000256" key="2">
    <source>
        <dbReference type="ARBA" id="ARBA00022842"/>
    </source>
</evidence>
<gene>
    <name evidence="4" type="ORF">DES38_1181</name>
</gene>
<keyword evidence="5" id="KW-1185">Reference proteome</keyword>
<dbReference type="GO" id="GO:0005829">
    <property type="term" value="C:cytosol"/>
    <property type="evidence" value="ECO:0007669"/>
    <property type="project" value="TreeGrafter"/>
</dbReference>
<dbReference type="PANTHER" id="PTHR43522">
    <property type="entry name" value="TRANSKETOLASE"/>
    <property type="match status" value="1"/>
</dbReference>
<name>A0A2V3W3H8_9BACI</name>